<name>A0ABU5VW41_9BACT</name>
<sequence>MKRLSISILFLLLTVNVAFAEITAPVTTYGIHLYFDEQEFVDILVINKDADGVLTGDMHVPNDFDGKVSNLVVNDEKIVFDLLVPKNSSRPTDLMFHYEGKFFDKSLNQMIGFVSIKGESGFVASFVGFIRD</sequence>
<feature type="chain" id="PRO_5047298743" evidence="1">
    <location>
        <begin position="21"/>
        <end position="132"/>
    </location>
</feature>
<evidence type="ECO:0000256" key="1">
    <source>
        <dbReference type="SAM" id="SignalP"/>
    </source>
</evidence>
<dbReference type="Proteomes" id="UP001302274">
    <property type="component" value="Unassembled WGS sequence"/>
</dbReference>
<keyword evidence="1" id="KW-0732">Signal</keyword>
<organism evidence="2 3">
    <name type="scientific">Bacteriovorax antarcticus</name>
    <dbReference type="NCBI Taxonomy" id="3088717"/>
    <lineage>
        <taxon>Bacteria</taxon>
        <taxon>Pseudomonadati</taxon>
        <taxon>Bdellovibrionota</taxon>
        <taxon>Bacteriovoracia</taxon>
        <taxon>Bacteriovoracales</taxon>
        <taxon>Bacteriovoracaceae</taxon>
        <taxon>Bacteriovorax</taxon>
    </lineage>
</organism>
<proteinExistence type="predicted"/>
<gene>
    <name evidence="2" type="ORF">SHI21_08505</name>
</gene>
<keyword evidence="3" id="KW-1185">Reference proteome</keyword>
<reference evidence="2 3" key="1">
    <citation type="submission" date="2023-11" db="EMBL/GenBank/DDBJ databases">
        <title>A Novel Polar Bacteriovorax (B. antarcticus) Isolated from the Biocrust in Antarctica.</title>
        <authorList>
            <person name="Mun W."/>
            <person name="Choi S.Y."/>
            <person name="Mitchell R.J."/>
        </authorList>
    </citation>
    <scope>NUCLEOTIDE SEQUENCE [LARGE SCALE GENOMIC DNA]</scope>
    <source>
        <strain evidence="2 3">PP10</strain>
    </source>
</reference>
<dbReference type="RefSeq" id="WP_323575926.1">
    <property type="nucleotide sequence ID" value="NZ_JAYGJQ010000001.1"/>
</dbReference>
<protein>
    <submittedName>
        <fullName evidence="2">Uncharacterized protein</fullName>
    </submittedName>
</protein>
<dbReference type="EMBL" id="JAYGJQ010000001">
    <property type="protein sequence ID" value="MEA9356240.1"/>
    <property type="molecule type" value="Genomic_DNA"/>
</dbReference>
<evidence type="ECO:0000313" key="2">
    <source>
        <dbReference type="EMBL" id="MEA9356240.1"/>
    </source>
</evidence>
<feature type="signal peptide" evidence="1">
    <location>
        <begin position="1"/>
        <end position="20"/>
    </location>
</feature>
<accession>A0ABU5VW41</accession>
<evidence type="ECO:0000313" key="3">
    <source>
        <dbReference type="Proteomes" id="UP001302274"/>
    </source>
</evidence>
<comment type="caution">
    <text evidence="2">The sequence shown here is derived from an EMBL/GenBank/DDBJ whole genome shotgun (WGS) entry which is preliminary data.</text>
</comment>